<dbReference type="InterPro" id="IPR037523">
    <property type="entry name" value="VOC_core"/>
</dbReference>
<evidence type="ECO:0000313" key="3">
    <source>
        <dbReference type="Proteomes" id="UP000313948"/>
    </source>
</evidence>
<dbReference type="InterPro" id="IPR041581">
    <property type="entry name" value="Glyoxalase_6"/>
</dbReference>
<dbReference type="Gene3D" id="3.10.180.10">
    <property type="entry name" value="2,3-Dihydroxybiphenyl 1,2-Dioxygenase, domain 1"/>
    <property type="match status" value="1"/>
</dbReference>
<dbReference type="EMBL" id="CP040899">
    <property type="protein sequence ID" value="QDB79914.1"/>
    <property type="molecule type" value="Genomic_DNA"/>
</dbReference>
<name>A0ABX5VN31_9MICO</name>
<gene>
    <name evidence="2" type="ORF">FE251_11410</name>
</gene>
<dbReference type="Pfam" id="PF18029">
    <property type="entry name" value="Glyoxalase_6"/>
    <property type="match status" value="1"/>
</dbReference>
<protein>
    <submittedName>
        <fullName evidence="2">VOC family protein</fullName>
    </submittedName>
</protein>
<dbReference type="CDD" id="cd06587">
    <property type="entry name" value="VOC"/>
    <property type="match status" value="1"/>
</dbReference>
<organism evidence="2 3">
    <name type="scientific">Georgenia wutianyii</name>
    <dbReference type="NCBI Taxonomy" id="2585135"/>
    <lineage>
        <taxon>Bacteria</taxon>
        <taxon>Bacillati</taxon>
        <taxon>Actinomycetota</taxon>
        <taxon>Actinomycetes</taxon>
        <taxon>Micrococcales</taxon>
        <taxon>Bogoriellaceae</taxon>
        <taxon>Georgenia</taxon>
    </lineage>
</organism>
<proteinExistence type="predicted"/>
<feature type="domain" description="VOC" evidence="1">
    <location>
        <begin position="2"/>
        <end position="119"/>
    </location>
</feature>
<evidence type="ECO:0000313" key="2">
    <source>
        <dbReference type="EMBL" id="QDB79914.1"/>
    </source>
</evidence>
<accession>A0ABX5VN31</accession>
<dbReference type="PANTHER" id="PTHR35908">
    <property type="entry name" value="HYPOTHETICAL FUSION PROTEIN"/>
    <property type="match status" value="1"/>
</dbReference>
<dbReference type="InterPro" id="IPR029068">
    <property type="entry name" value="Glyas_Bleomycin-R_OHBP_Dase"/>
</dbReference>
<dbReference type="Proteomes" id="UP000313948">
    <property type="component" value="Chromosome"/>
</dbReference>
<dbReference type="RefSeq" id="WP_139071366.1">
    <property type="nucleotide sequence ID" value="NZ_CP040899.1"/>
</dbReference>
<dbReference type="PANTHER" id="PTHR35908:SF1">
    <property type="entry name" value="CONSERVED PROTEIN"/>
    <property type="match status" value="1"/>
</dbReference>
<reference evidence="2 3" key="1">
    <citation type="submission" date="2019-05" db="EMBL/GenBank/DDBJ databases">
        <title>Georgenia *** sp. nov., and Georgenia *** sp. nov., isolated from the intestinal contents of plateau pika (Ochotona curzoniae) in the Qinghai-Tibet plateau of China.</title>
        <authorList>
            <person name="Tian Z."/>
        </authorList>
    </citation>
    <scope>NUCLEOTIDE SEQUENCE [LARGE SCALE GENOMIC DNA]</scope>
    <source>
        <strain evidence="2 3">Z294</strain>
    </source>
</reference>
<dbReference type="PROSITE" id="PS51819">
    <property type="entry name" value="VOC"/>
    <property type="match status" value="1"/>
</dbReference>
<sequence>MQIKHTLVVLDAADVESESRFWAGVLGGTVEADGDWHEIVVDGKPCVAVQLAPEHVPPQWPDGEPQQIHLDLWIDDITEGHEHVMALGARLLKAAENGNGADTFQVYADPAGHPFCLCW</sequence>
<dbReference type="SUPFAM" id="SSF54593">
    <property type="entry name" value="Glyoxalase/Bleomycin resistance protein/Dihydroxybiphenyl dioxygenase"/>
    <property type="match status" value="1"/>
</dbReference>
<evidence type="ECO:0000259" key="1">
    <source>
        <dbReference type="PROSITE" id="PS51819"/>
    </source>
</evidence>
<keyword evidence="3" id="KW-1185">Reference proteome</keyword>